<dbReference type="InterPro" id="IPR000182">
    <property type="entry name" value="GNAT_dom"/>
</dbReference>
<sequence length="340" mass="38091">MTAGPEVEPFDPAHASESDLRGYYEVMVARQETDRPDEPRLSYEDVLGRLENPFVGFGPVAYWVARLRGEVVGLAIVYFLEDESSHIGLTEVVVHPRVRGQGIGTAVLKTVVPELRARDRTLVETWQITKGSDGERWAKSLDFHTVHTVLTQALVIPETDRALWREDVPAGYRLRRWADVAPDDLVASFAAARTAMRDAPVGDLGYQEPAWTAERVRAREAELRENNIESRTVVAVHEATGEVVGLTELELHPHRPFWGFQRDTAVLPPHRGHGLGRCVKAHLIHWLLADRPDLDRIYTTTGAGNAHMSRVNHQLGFTTVRTMIAVNRDLAELEADLATR</sequence>
<name>A0A9X2VQ53_9PSEU</name>
<evidence type="ECO:0000256" key="1">
    <source>
        <dbReference type="ARBA" id="ARBA00022679"/>
    </source>
</evidence>
<evidence type="ECO:0000313" key="4">
    <source>
        <dbReference type="Proteomes" id="UP001141259"/>
    </source>
</evidence>
<dbReference type="PROSITE" id="PS51186">
    <property type="entry name" value="GNAT"/>
    <property type="match status" value="2"/>
</dbReference>
<dbReference type="CDD" id="cd04301">
    <property type="entry name" value="NAT_SF"/>
    <property type="match status" value="2"/>
</dbReference>
<evidence type="ECO:0000313" key="3">
    <source>
        <dbReference type="EMBL" id="MCS7480357.1"/>
    </source>
</evidence>
<dbReference type="Pfam" id="PF00583">
    <property type="entry name" value="Acetyltransf_1"/>
    <property type="match status" value="2"/>
</dbReference>
<accession>A0A9X2VQ53</accession>
<dbReference type="Proteomes" id="UP001141259">
    <property type="component" value="Unassembled WGS sequence"/>
</dbReference>
<protein>
    <submittedName>
        <fullName evidence="3">GNAT family N-acetyltransferase</fullName>
    </submittedName>
</protein>
<dbReference type="InterPro" id="IPR050769">
    <property type="entry name" value="NAT_camello-type"/>
</dbReference>
<gene>
    <name evidence="3" type="ORF">NZH93_26175</name>
</gene>
<feature type="domain" description="N-acetyltransferase" evidence="2">
    <location>
        <begin position="5"/>
        <end position="192"/>
    </location>
</feature>
<dbReference type="GO" id="GO:0008080">
    <property type="term" value="F:N-acetyltransferase activity"/>
    <property type="evidence" value="ECO:0007669"/>
    <property type="project" value="InterPro"/>
</dbReference>
<dbReference type="RefSeq" id="WP_259625851.1">
    <property type="nucleotide sequence ID" value="NZ_JANYMP010000013.1"/>
</dbReference>
<comment type="caution">
    <text evidence="3">The sequence shown here is derived from an EMBL/GenBank/DDBJ whole genome shotgun (WGS) entry which is preliminary data.</text>
</comment>
<organism evidence="3 4">
    <name type="scientific">Umezawaea endophytica</name>
    <dbReference type="NCBI Taxonomy" id="1654476"/>
    <lineage>
        <taxon>Bacteria</taxon>
        <taxon>Bacillati</taxon>
        <taxon>Actinomycetota</taxon>
        <taxon>Actinomycetes</taxon>
        <taxon>Pseudonocardiales</taxon>
        <taxon>Pseudonocardiaceae</taxon>
        <taxon>Umezawaea</taxon>
    </lineage>
</organism>
<dbReference type="EMBL" id="JANYMP010000013">
    <property type="protein sequence ID" value="MCS7480357.1"/>
    <property type="molecule type" value="Genomic_DNA"/>
</dbReference>
<dbReference type="Gene3D" id="3.40.630.30">
    <property type="match status" value="1"/>
</dbReference>
<dbReference type="SUPFAM" id="SSF55729">
    <property type="entry name" value="Acyl-CoA N-acyltransferases (Nat)"/>
    <property type="match status" value="2"/>
</dbReference>
<feature type="domain" description="N-acetyltransferase" evidence="2">
    <location>
        <begin position="194"/>
        <end position="336"/>
    </location>
</feature>
<evidence type="ECO:0000259" key="2">
    <source>
        <dbReference type="PROSITE" id="PS51186"/>
    </source>
</evidence>
<reference evidence="3" key="1">
    <citation type="submission" date="2022-08" db="EMBL/GenBank/DDBJ databases">
        <authorList>
            <person name="Tistechok S."/>
            <person name="Samborskyy M."/>
            <person name="Roman I."/>
        </authorList>
    </citation>
    <scope>NUCLEOTIDE SEQUENCE</scope>
    <source>
        <strain evidence="3">DSM 103496</strain>
    </source>
</reference>
<keyword evidence="4" id="KW-1185">Reference proteome</keyword>
<proteinExistence type="predicted"/>
<dbReference type="AlphaFoldDB" id="A0A9X2VQ53"/>
<keyword evidence="1" id="KW-0808">Transferase</keyword>
<dbReference type="PANTHER" id="PTHR13947">
    <property type="entry name" value="GNAT FAMILY N-ACETYLTRANSFERASE"/>
    <property type="match status" value="1"/>
</dbReference>
<dbReference type="InterPro" id="IPR016181">
    <property type="entry name" value="Acyl_CoA_acyltransferase"/>
</dbReference>
<dbReference type="PANTHER" id="PTHR13947:SF37">
    <property type="entry name" value="LD18367P"/>
    <property type="match status" value="1"/>
</dbReference>